<reference evidence="1 2" key="1">
    <citation type="submission" date="2019-03" db="EMBL/GenBank/DDBJ databases">
        <title>Genomics of glacier-inhabiting Cryobacterium strains.</title>
        <authorList>
            <person name="Liu Q."/>
            <person name="Xin Y.-H."/>
        </authorList>
    </citation>
    <scope>NUCLEOTIDE SEQUENCE [LARGE SCALE GENOMIC DNA]</scope>
    <source>
        <strain evidence="1 2">TMT4-23</strain>
    </source>
</reference>
<gene>
    <name evidence="1" type="ORF">E3O65_01480</name>
</gene>
<sequence>MTSISDSINRHVNYIVDKRMQEATNEIKIRGAVESSLDYTVTQIFSAEAIGRAAAKLDDDRVLALQVIAAAFGAMDPDGVEESRSGESSCVQCNAPIGFTISGFTLFPKRVICPNCGVMGVPGT</sequence>
<dbReference type="EMBL" id="SOGJ01000006">
    <property type="protein sequence ID" value="TFD01346.1"/>
    <property type="molecule type" value="Genomic_DNA"/>
</dbReference>
<accession>A0ABY2J930</accession>
<comment type="caution">
    <text evidence="1">The sequence shown here is derived from an EMBL/GenBank/DDBJ whole genome shotgun (WGS) entry which is preliminary data.</text>
</comment>
<protein>
    <recommendedName>
        <fullName evidence="3">Hydrogenase maturation nickel metallochaperone HypA</fullName>
    </recommendedName>
</protein>
<dbReference type="RefSeq" id="WP_134361989.1">
    <property type="nucleotide sequence ID" value="NZ_SOGJ01000006.1"/>
</dbReference>
<dbReference type="Proteomes" id="UP000298355">
    <property type="component" value="Unassembled WGS sequence"/>
</dbReference>
<organism evidence="1 2">
    <name type="scientific">Cryobacterium breve</name>
    <dbReference type="NCBI Taxonomy" id="1259258"/>
    <lineage>
        <taxon>Bacteria</taxon>
        <taxon>Bacillati</taxon>
        <taxon>Actinomycetota</taxon>
        <taxon>Actinomycetes</taxon>
        <taxon>Micrococcales</taxon>
        <taxon>Microbacteriaceae</taxon>
        <taxon>Cryobacterium</taxon>
    </lineage>
</organism>
<proteinExistence type="predicted"/>
<name>A0ABY2J930_9MICO</name>
<evidence type="ECO:0008006" key="3">
    <source>
        <dbReference type="Google" id="ProtNLM"/>
    </source>
</evidence>
<keyword evidence="2" id="KW-1185">Reference proteome</keyword>
<evidence type="ECO:0000313" key="1">
    <source>
        <dbReference type="EMBL" id="TFD01346.1"/>
    </source>
</evidence>
<evidence type="ECO:0000313" key="2">
    <source>
        <dbReference type="Proteomes" id="UP000298355"/>
    </source>
</evidence>